<dbReference type="NCBIfam" id="TIGR00165">
    <property type="entry name" value="S18"/>
    <property type="match status" value="1"/>
</dbReference>
<geneLocation type="chloroplast" evidence="9"/>
<dbReference type="GO" id="GO:0005763">
    <property type="term" value="C:mitochondrial small ribosomal subunit"/>
    <property type="evidence" value="ECO:0007669"/>
    <property type="project" value="TreeGrafter"/>
</dbReference>
<keyword evidence="9" id="KW-0150">Chloroplast</keyword>
<comment type="similarity">
    <text evidence="1 7 8">Belongs to the bacterial ribosomal protein bS18 family.</text>
</comment>
<evidence type="ECO:0000256" key="1">
    <source>
        <dbReference type="ARBA" id="ARBA00005589"/>
    </source>
</evidence>
<comment type="subcellular location">
    <subcellularLocation>
        <location evidence="7">Plastid</location>
        <location evidence="7">Chloroplast</location>
    </subcellularLocation>
</comment>
<protein>
    <recommendedName>
        <fullName evidence="6 7">Small ribosomal subunit protein bS18c</fullName>
    </recommendedName>
</protein>
<keyword evidence="4 7" id="KW-0689">Ribosomal protein</keyword>
<keyword evidence="9" id="KW-0934">Plastid</keyword>
<dbReference type="PRINTS" id="PR00974">
    <property type="entry name" value="RIBOSOMALS18"/>
</dbReference>
<evidence type="ECO:0000256" key="8">
    <source>
        <dbReference type="RuleBase" id="RU003910"/>
    </source>
</evidence>
<dbReference type="PANTHER" id="PTHR13479">
    <property type="entry name" value="30S RIBOSOMAL PROTEIN S18"/>
    <property type="match status" value="1"/>
</dbReference>
<evidence type="ECO:0000256" key="7">
    <source>
        <dbReference type="HAMAP-Rule" id="MF_00270"/>
    </source>
</evidence>
<sequence>MYMNKYKSKNKNYRRLPMMGSGDLIDYKNINLLSRFLSDQGKILDRKTNNLTLKQQRWLNIAIKKARILSSLTFKNN</sequence>
<dbReference type="HAMAP" id="MF_00270">
    <property type="entry name" value="Ribosomal_bS18"/>
    <property type="match status" value="1"/>
</dbReference>
<dbReference type="RefSeq" id="YP_009473852.1">
    <property type="nucleotide sequence ID" value="NC_037409.1"/>
</dbReference>
<evidence type="ECO:0000256" key="3">
    <source>
        <dbReference type="ARBA" id="ARBA00022884"/>
    </source>
</evidence>
<dbReference type="InterPro" id="IPR001648">
    <property type="entry name" value="Ribosomal_bS18"/>
</dbReference>
<evidence type="ECO:0000256" key="4">
    <source>
        <dbReference type="ARBA" id="ARBA00022980"/>
    </source>
</evidence>
<keyword evidence="5 7" id="KW-0687">Ribonucleoprotein</keyword>
<dbReference type="GO" id="GO:0009507">
    <property type="term" value="C:chloroplast"/>
    <property type="evidence" value="ECO:0007669"/>
    <property type="project" value="UniProtKB-SubCell"/>
</dbReference>
<keyword evidence="3 7" id="KW-0694">RNA-binding</keyword>
<accession>A0A2P1CQG3</accession>
<dbReference type="SUPFAM" id="SSF46911">
    <property type="entry name" value="Ribosomal protein S18"/>
    <property type="match status" value="1"/>
</dbReference>
<dbReference type="Gene3D" id="4.10.640.10">
    <property type="entry name" value="Ribosomal protein S18"/>
    <property type="match status" value="1"/>
</dbReference>
<dbReference type="GeneID" id="36484119"/>
<proteinExistence type="inferred from homology"/>
<dbReference type="EMBL" id="MF163256">
    <property type="protein sequence ID" value="AVK39820.1"/>
    <property type="molecule type" value="Genomic_DNA"/>
</dbReference>
<name>A0A2P1CQG3_9ASPA</name>
<dbReference type="GO" id="GO:0006412">
    <property type="term" value="P:translation"/>
    <property type="evidence" value="ECO:0007669"/>
    <property type="project" value="UniProtKB-UniRule"/>
</dbReference>
<dbReference type="InterPro" id="IPR036870">
    <property type="entry name" value="Ribosomal_bS18_sf"/>
</dbReference>
<dbReference type="GO" id="GO:0003735">
    <property type="term" value="F:structural constituent of ribosome"/>
    <property type="evidence" value="ECO:0007669"/>
    <property type="project" value="InterPro"/>
</dbReference>
<keyword evidence="2 7" id="KW-0699">rRNA-binding</keyword>
<gene>
    <name evidence="7 9" type="primary">rps18</name>
</gene>
<comment type="subunit">
    <text evidence="7">Part of the 30S ribosomal subunit.</text>
</comment>
<dbReference type="PANTHER" id="PTHR13479:SF40">
    <property type="entry name" value="SMALL RIBOSOMAL SUBUNIT PROTEIN BS18M"/>
    <property type="match status" value="1"/>
</dbReference>
<organism evidence="9">
    <name type="scientific">Gastrodia elata</name>
    <dbReference type="NCBI Taxonomy" id="91201"/>
    <lineage>
        <taxon>Eukaryota</taxon>
        <taxon>Viridiplantae</taxon>
        <taxon>Streptophyta</taxon>
        <taxon>Embryophyta</taxon>
        <taxon>Tracheophyta</taxon>
        <taxon>Spermatophyta</taxon>
        <taxon>Magnoliopsida</taxon>
        <taxon>Liliopsida</taxon>
        <taxon>Asparagales</taxon>
        <taxon>Orchidaceae</taxon>
        <taxon>Epidendroideae</taxon>
        <taxon>Gastrodieae</taxon>
        <taxon>Gastrodia</taxon>
    </lineage>
</organism>
<evidence type="ECO:0000256" key="5">
    <source>
        <dbReference type="ARBA" id="ARBA00023274"/>
    </source>
</evidence>
<dbReference type="GO" id="GO:0070181">
    <property type="term" value="F:small ribosomal subunit rRNA binding"/>
    <property type="evidence" value="ECO:0007669"/>
    <property type="project" value="TreeGrafter"/>
</dbReference>
<evidence type="ECO:0000313" key="9">
    <source>
        <dbReference type="EMBL" id="AVK39820.1"/>
    </source>
</evidence>
<dbReference type="AlphaFoldDB" id="A0A2P1CQG3"/>
<evidence type="ECO:0000256" key="2">
    <source>
        <dbReference type="ARBA" id="ARBA00022730"/>
    </source>
</evidence>
<reference evidence="9" key="1">
    <citation type="submission" date="2017-05" db="EMBL/GenBank/DDBJ databases">
        <title>Gastrodia elata complete plastid genome.</title>
        <authorList>
            <person name="Ma X."/>
            <person name="Jin X."/>
        </authorList>
    </citation>
    <scope>NUCLEOTIDE SEQUENCE</scope>
</reference>
<dbReference type="Pfam" id="PF01084">
    <property type="entry name" value="Ribosomal_S18"/>
    <property type="match status" value="1"/>
</dbReference>
<evidence type="ECO:0000256" key="6">
    <source>
        <dbReference type="ARBA" id="ARBA00035266"/>
    </source>
</evidence>